<gene>
    <name evidence="7" type="ORF">AG1IA_04647</name>
</gene>
<comment type="similarity">
    <text evidence="2">Belongs to the TMEM19 family.</text>
</comment>
<sequence>MASELGILSKTAPRLITTFSVVPPGTNGAMSRTGTLASLVGGVIMGVAMIISLLIESPACRGKIGTLIYTLVLTGALSGVGGSALDSLLGATIQRTEFSGVSNSIITDETKSRSRQAGEVKVISGRDVLTNNQVGAT</sequence>
<dbReference type="HOGENOM" id="CLU_036918_4_2_1"/>
<name>L8WWX4_THACA</name>
<evidence type="ECO:0000256" key="2">
    <source>
        <dbReference type="ARBA" id="ARBA00009012"/>
    </source>
</evidence>
<dbReference type="InterPro" id="IPR002794">
    <property type="entry name" value="DUF92_TMEM19"/>
</dbReference>
<feature type="transmembrane region" description="Helical" evidence="6">
    <location>
        <begin position="67"/>
        <end position="85"/>
    </location>
</feature>
<keyword evidence="4 6" id="KW-1133">Transmembrane helix</keyword>
<evidence type="ECO:0000256" key="4">
    <source>
        <dbReference type="ARBA" id="ARBA00022989"/>
    </source>
</evidence>
<dbReference type="AlphaFoldDB" id="L8WWX4"/>
<dbReference type="STRING" id="983506.L8WWX4"/>
<evidence type="ECO:0000313" key="8">
    <source>
        <dbReference type="Proteomes" id="UP000011668"/>
    </source>
</evidence>
<comment type="caution">
    <text evidence="7">The sequence shown here is derived from an EMBL/GenBank/DDBJ whole genome shotgun (WGS) entry which is preliminary data.</text>
</comment>
<dbReference type="PANTHER" id="PTHR13353:SF5">
    <property type="entry name" value="TRANSMEMBRANE PROTEIN 19"/>
    <property type="match status" value="1"/>
</dbReference>
<evidence type="ECO:0000256" key="1">
    <source>
        <dbReference type="ARBA" id="ARBA00004141"/>
    </source>
</evidence>
<reference evidence="7 8" key="1">
    <citation type="journal article" date="2013" name="Nat. Commun.">
        <title>The evolution and pathogenic mechanisms of the rice sheath blight pathogen.</title>
        <authorList>
            <person name="Zheng A."/>
            <person name="Lin R."/>
            <person name="Xu L."/>
            <person name="Qin P."/>
            <person name="Tang C."/>
            <person name="Ai P."/>
            <person name="Zhang D."/>
            <person name="Liu Y."/>
            <person name="Sun Z."/>
            <person name="Feng H."/>
            <person name="Wang Y."/>
            <person name="Chen Y."/>
            <person name="Liang X."/>
            <person name="Fu R."/>
            <person name="Li Q."/>
            <person name="Zhang J."/>
            <person name="Yu X."/>
            <person name="Xie Z."/>
            <person name="Ding L."/>
            <person name="Guan P."/>
            <person name="Tang J."/>
            <person name="Liang Y."/>
            <person name="Wang S."/>
            <person name="Deng Q."/>
            <person name="Li S."/>
            <person name="Zhu J."/>
            <person name="Wang L."/>
            <person name="Liu H."/>
            <person name="Li P."/>
        </authorList>
    </citation>
    <scope>NUCLEOTIDE SEQUENCE [LARGE SCALE GENOMIC DNA]</scope>
    <source>
        <strain evidence="8">AG-1 IA</strain>
    </source>
</reference>
<keyword evidence="8" id="KW-1185">Reference proteome</keyword>
<dbReference type="PANTHER" id="PTHR13353">
    <property type="entry name" value="TRANSMEMBRANE PROTEIN 19"/>
    <property type="match status" value="1"/>
</dbReference>
<dbReference type="OrthoDB" id="30881at2759"/>
<keyword evidence="3 6" id="KW-0812">Transmembrane</keyword>
<dbReference type="Pfam" id="PF01940">
    <property type="entry name" value="DUF92"/>
    <property type="match status" value="1"/>
</dbReference>
<proteinExistence type="inferred from homology"/>
<comment type="subcellular location">
    <subcellularLocation>
        <location evidence="1">Membrane</location>
        <topology evidence="1">Multi-pass membrane protein</topology>
    </subcellularLocation>
</comment>
<dbReference type="EMBL" id="AFRT01001082">
    <property type="protein sequence ID" value="ELU41312.1"/>
    <property type="molecule type" value="Genomic_DNA"/>
</dbReference>
<keyword evidence="5 6" id="KW-0472">Membrane</keyword>
<evidence type="ECO:0000256" key="3">
    <source>
        <dbReference type="ARBA" id="ARBA00022692"/>
    </source>
</evidence>
<evidence type="ECO:0000256" key="5">
    <source>
        <dbReference type="ARBA" id="ARBA00023136"/>
    </source>
</evidence>
<evidence type="ECO:0000313" key="7">
    <source>
        <dbReference type="EMBL" id="ELU41312.1"/>
    </source>
</evidence>
<protein>
    <submittedName>
        <fullName evidence="7">DUF92 domain-containing protein</fullName>
    </submittedName>
</protein>
<dbReference type="Proteomes" id="UP000011668">
    <property type="component" value="Unassembled WGS sequence"/>
</dbReference>
<dbReference type="GO" id="GO:0016020">
    <property type="term" value="C:membrane"/>
    <property type="evidence" value="ECO:0007669"/>
    <property type="project" value="UniProtKB-SubCell"/>
</dbReference>
<organism evidence="7 8">
    <name type="scientific">Thanatephorus cucumeris (strain AG1-IA)</name>
    <name type="common">Rice sheath blight fungus</name>
    <name type="synonym">Rhizoctonia solani</name>
    <dbReference type="NCBI Taxonomy" id="983506"/>
    <lineage>
        <taxon>Eukaryota</taxon>
        <taxon>Fungi</taxon>
        <taxon>Dikarya</taxon>
        <taxon>Basidiomycota</taxon>
        <taxon>Agaricomycotina</taxon>
        <taxon>Agaricomycetes</taxon>
        <taxon>Cantharellales</taxon>
        <taxon>Ceratobasidiaceae</taxon>
        <taxon>Rhizoctonia</taxon>
        <taxon>Rhizoctonia solani AG-1</taxon>
    </lineage>
</organism>
<dbReference type="OMA" id="CTRYLND"/>
<accession>L8WWX4</accession>
<feature type="transmembrane region" description="Helical" evidence="6">
    <location>
        <begin position="36"/>
        <end position="55"/>
    </location>
</feature>
<evidence type="ECO:0000256" key="6">
    <source>
        <dbReference type="SAM" id="Phobius"/>
    </source>
</evidence>